<dbReference type="Proteomes" id="UP001056436">
    <property type="component" value="Unassembled WGS sequence"/>
</dbReference>
<dbReference type="AlphaFoldDB" id="A0A9Q0B2M0"/>
<reference evidence="1" key="1">
    <citation type="submission" date="2019-01" db="EMBL/GenBank/DDBJ databases">
        <title>Colletotrichum abscissum LGMF1257.</title>
        <authorList>
            <person name="Baroncelli R."/>
        </authorList>
    </citation>
    <scope>NUCLEOTIDE SEQUENCE</scope>
    <source>
        <strain evidence="1">Ca142</strain>
    </source>
</reference>
<evidence type="ECO:0000313" key="2">
    <source>
        <dbReference type="Proteomes" id="UP001056436"/>
    </source>
</evidence>
<organism evidence="1 2">
    <name type="scientific">Colletotrichum abscissum</name>
    <dbReference type="NCBI Taxonomy" id="1671311"/>
    <lineage>
        <taxon>Eukaryota</taxon>
        <taxon>Fungi</taxon>
        <taxon>Dikarya</taxon>
        <taxon>Ascomycota</taxon>
        <taxon>Pezizomycotina</taxon>
        <taxon>Sordariomycetes</taxon>
        <taxon>Hypocreomycetidae</taxon>
        <taxon>Glomerellales</taxon>
        <taxon>Glomerellaceae</taxon>
        <taxon>Colletotrichum</taxon>
        <taxon>Colletotrichum acutatum species complex</taxon>
    </lineage>
</organism>
<accession>A0A9Q0B2M0</accession>
<evidence type="ECO:0000313" key="1">
    <source>
        <dbReference type="EMBL" id="KAI3552164.1"/>
    </source>
</evidence>
<gene>
    <name evidence="1" type="ORF">CABS02_07065</name>
</gene>
<comment type="caution">
    <text evidence="1">The sequence shown here is derived from an EMBL/GenBank/DDBJ whole genome shotgun (WGS) entry which is preliminary data.</text>
</comment>
<sequence length="79" mass="8908">MKPLYLFLGVENNPIFEELLATISSSYSFDLGHLEVHENRASVSPAMQLGQYAARLSSPVFGDERTGRIRDENGGWEYE</sequence>
<proteinExistence type="predicted"/>
<dbReference type="EMBL" id="SDAQ01000037">
    <property type="protein sequence ID" value="KAI3552164.1"/>
    <property type="molecule type" value="Genomic_DNA"/>
</dbReference>
<keyword evidence="2" id="KW-1185">Reference proteome</keyword>
<name>A0A9Q0B2M0_9PEZI</name>
<protein>
    <submittedName>
        <fullName evidence="1">Uncharacterized protein</fullName>
    </submittedName>
</protein>